<reference evidence="1 2" key="1">
    <citation type="submission" date="2020-08" db="EMBL/GenBank/DDBJ databases">
        <title>Genome sequence of Tessaracoccus defluvii JCM 17540T.</title>
        <authorList>
            <person name="Hyun D.-W."/>
            <person name="Bae J.-W."/>
        </authorList>
    </citation>
    <scope>NUCLEOTIDE SEQUENCE [LARGE SCALE GENOMIC DNA]</scope>
    <source>
        <strain evidence="1 2">JCM 17540</strain>
    </source>
</reference>
<organism evidence="1 2">
    <name type="scientific">Tessaracoccus defluvii</name>
    <dbReference type="NCBI Taxonomy" id="1285901"/>
    <lineage>
        <taxon>Bacteria</taxon>
        <taxon>Bacillati</taxon>
        <taxon>Actinomycetota</taxon>
        <taxon>Actinomycetes</taxon>
        <taxon>Propionibacteriales</taxon>
        <taxon>Propionibacteriaceae</taxon>
        <taxon>Tessaracoccus</taxon>
    </lineage>
</organism>
<dbReference type="KEGG" id="tdf:H9L22_04180"/>
<dbReference type="RefSeq" id="WP_187721715.1">
    <property type="nucleotide sequence ID" value="NZ_BAABBL010000002.1"/>
</dbReference>
<dbReference type="Proteomes" id="UP000516117">
    <property type="component" value="Chromosome"/>
</dbReference>
<gene>
    <name evidence="1" type="ORF">H9L22_04180</name>
</gene>
<protein>
    <submittedName>
        <fullName evidence="1">Uncharacterized protein</fullName>
    </submittedName>
</protein>
<evidence type="ECO:0000313" key="1">
    <source>
        <dbReference type="EMBL" id="QNP56615.1"/>
    </source>
</evidence>
<proteinExistence type="predicted"/>
<dbReference type="EMBL" id="CP060789">
    <property type="protein sequence ID" value="QNP56615.1"/>
    <property type="molecule type" value="Genomic_DNA"/>
</dbReference>
<keyword evidence="2" id="KW-1185">Reference proteome</keyword>
<sequence length="109" mass="11540">MVSIDITKITCPISRHDDPEAAAQWAGLVALYTDHGEDTVMTAGRIEANLDNADAFEDEASEIHDAAKSAANDVISDALHSQAAALYLHARFLRTIAAAAGIYATGQDN</sequence>
<dbReference type="AlphaFoldDB" id="A0A7H0H7U9"/>
<name>A0A7H0H7U9_9ACTN</name>
<evidence type="ECO:0000313" key="2">
    <source>
        <dbReference type="Proteomes" id="UP000516117"/>
    </source>
</evidence>
<accession>A0A7H0H7U9</accession>